<feature type="compositionally biased region" description="Low complexity" evidence="1">
    <location>
        <begin position="279"/>
        <end position="293"/>
    </location>
</feature>
<dbReference type="OrthoDB" id="7605699at2759"/>
<feature type="compositionally biased region" description="Low complexity" evidence="1">
    <location>
        <begin position="447"/>
        <end position="458"/>
    </location>
</feature>
<dbReference type="PANTHER" id="PTHR31532">
    <property type="entry name" value="BIORIENTATION OF CHROMOSOMES IN CELL DIVISION 1 FAMILY MEMBER"/>
    <property type="match status" value="1"/>
</dbReference>
<dbReference type="InterPro" id="IPR055264">
    <property type="entry name" value="BOD1/SHG1_dom"/>
</dbReference>
<feature type="compositionally biased region" description="Polar residues" evidence="1">
    <location>
        <begin position="585"/>
        <end position="595"/>
    </location>
</feature>
<dbReference type="GO" id="GO:0031297">
    <property type="term" value="P:replication fork processing"/>
    <property type="evidence" value="ECO:0007669"/>
    <property type="project" value="TreeGrafter"/>
</dbReference>
<dbReference type="GO" id="GO:0048188">
    <property type="term" value="C:Set1C/COMPASS complex"/>
    <property type="evidence" value="ECO:0007669"/>
    <property type="project" value="TreeGrafter"/>
</dbReference>
<dbReference type="EMBL" id="VXIV02000176">
    <property type="protein sequence ID" value="KAF6040145.1"/>
    <property type="molecule type" value="Genomic_DNA"/>
</dbReference>
<feature type="region of interest" description="Disordered" evidence="1">
    <location>
        <begin position="764"/>
        <end position="831"/>
    </location>
</feature>
<protein>
    <submittedName>
        <fullName evidence="3">BOD1L1</fullName>
    </submittedName>
</protein>
<dbReference type="AlphaFoldDB" id="A0A7J7KPX5"/>
<feature type="compositionally biased region" description="Basic residues" evidence="1">
    <location>
        <begin position="331"/>
        <end position="340"/>
    </location>
</feature>
<evidence type="ECO:0000259" key="2">
    <source>
        <dbReference type="Pfam" id="PF05205"/>
    </source>
</evidence>
<evidence type="ECO:0000313" key="4">
    <source>
        <dbReference type="Proteomes" id="UP000593567"/>
    </source>
</evidence>
<accession>A0A7J7KPX5</accession>
<feature type="region of interest" description="Disordered" evidence="1">
    <location>
        <begin position="158"/>
        <end position="256"/>
    </location>
</feature>
<sequence>MSALVNQLPAEQAPHIAAIVDQIKSQGIFDTLRKECLADVDTKPAYQNLRQKVENACASFLSRIIWSAKLNKIQLREQMRKNLEDSGVLQSGVKRIANQVLTPKIDKELKPMVAQFVCEHLGVNPDDIHTGEEEELEGSQPEVPNEPVTLYPFNPLEPPPTTTTVNGQPPLPGFDESEELSAHGKETVTELSAVQEVRFEEPQLVKEGAAKQDDMDISDRSDSRSTSRASTKKSIDMDCTMTSDEEADEGKAGVDGADLTKGLAAYMGNLLAVNKSDSDNMSISSSSNSEISSKQGKITPEPSQDTKDIPGVKKTSKSLSTERAFPERREMRRNRTRNKKYMSEDFESIFTEKKDLLSDAYNQDYVEEEIVTADDMMSQVVLEEMAAEPLKEPPLPDGDRPDSPGTSEKSSKLNKDTSLSLRLSKSNSEIPANLPQQKHNHSKQFPSESSESVAEAIAPQRCTRSTAKGLAGSPLVDQSPGSTPVKDEQMDGELVMPMVVLSDICALQSRLLPPSPTERSEVTEQHKLTEDVGVNAVSAANILQPTTNEPITEQTWSPDEQLTDSYEPELHFDEMSKVVKEETSQSRSTSANDMTPTMDERHSPDRLTDSPTSPTPSSPTDPSAYSSLPNTSIITIPLEEDNFCQSIPLPVQSNISTFPTAEQPPLPPELPPLPGECSAVAGALLPPEPELEEEEGAEDEDAVYHVVDEVGADEGDSFSQNEEEAVDFEEQSLENEYEEEDLEELERLAQRKLEILKAIELPDSVLEKTGEIVDSSEEGEISDSSEDERSRSKKKKSKKSKKKKSKKESRKRKYRDADHDMGNLFKRSKYS</sequence>
<organism evidence="3 4">
    <name type="scientific">Bugula neritina</name>
    <name type="common">Brown bryozoan</name>
    <name type="synonym">Sertularia neritina</name>
    <dbReference type="NCBI Taxonomy" id="10212"/>
    <lineage>
        <taxon>Eukaryota</taxon>
        <taxon>Metazoa</taxon>
        <taxon>Spiralia</taxon>
        <taxon>Lophotrochozoa</taxon>
        <taxon>Bryozoa</taxon>
        <taxon>Gymnolaemata</taxon>
        <taxon>Cheilostomatida</taxon>
        <taxon>Flustrina</taxon>
        <taxon>Buguloidea</taxon>
        <taxon>Bugulidae</taxon>
        <taxon>Bugula</taxon>
    </lineage>
</organism>
<feature type="region of interest" description="Disordered" evidence="1">
    <location>
        <begin position="381"/>
        <end position="491"/>
    </location>
</feature>
<evidence type="ECO:0000313" key="3">
    <source>
        <dbReference type="EMBL" id="KAF6040145.1"/>
    </source>
</evidence>
<feature type="compositionally biased region" description="Basic and acidic residues" evidence="1">
    <location>
        <begin position="197"/>
        <end position="225"/>
    </location>
</feature>
<dbReference type="Proteomes" id="UP000593567">
    <property type="component" value="Unassembled WGS sequence"/>
</dbReference>
<feature type="domain" description="BOD1/SHG1" evidence="2">
    <location>
        <begin position="19"/>
        <end position="113"/>
    </location>
</feature>
<feature type="region of interest" description="Disordered" evidence="1">
    <location>
        <begin position="577"/>
        <end position="629"/>
    </location>
</feature>
<feature type="compositionally biased region" description="Polar residues" evidence="1">
    <location>
        <begin position="416"/>
        <end position="437"/>
    </location>
</feature>
<name>A0A7J7KPX5_BUGNE</name>
<gene>
    <name evidence="3" type="ORF">EB796_001538</name>
</gene>
<dbReference type="Pfam" id="PF05205">
    <property type="entry name" value="COMPASS-Shg1"/>
    <property type="match status" value="1"/>
</dbReference>
<feature type="compositionally biased region" description="Acidic residues" evidence="1">
    <location>
        <begin position="774"/>
        <end position="786"/>
    </location>
</feature>
<feature type="compositionally biased region" description="Basic residues" evidence="1">
    <location>
        <begin position="791"/>
        <end position="814"/>
    </location>
</feature>
<dbReference type="PANTHER" id="PTHR31532:SF10">
    <property type="entry name" value="BIORIENTATION OF CHROMOSOMES IN CELL DIVISION PROTEIN 1-LIKE 1"/>
    <property type="match status" value="1"/>
</dbReference>
<reference evidence="3" key="1">
    <citation type="submission" date="2020-06" db="EMBL/GenBank/DDBJ databases">
        <title>Draft genome of Bugula neritina, a colonial animal packing powerful symbionts and potential medicines.</title>
        <authorList>
            <person name="Rayko M."/>
        </authorList>
    </citation>
    <scope>NUCLEOTIDE SEQUENCE [LARGE SCALE GENOMIC DNA]</scope>
    <source>
        <strain evidence="3">Kwan_BN1</strain>
    </source>
</reference>
<comment type="caution">
    <text evidence="3">The sequence shown here is derived from an EMBL/GenBank/DDBJ whole genome shotgun (WGS) entry which is preliminary data.</text>
</comment>
<feature type="region of interest" description="Disordered" evidence="1">
    <location>
        <begin position="714"/>
        <end position="743"/>
    </location>
</feature>
<keyword evidence="4" id="KW-1185">Reference proteome</keyword>
<feature type="compositionally biased region" description="Basic and acidic residues" evidence="1">
    <location>
        <begin position="598"/>
        <end position="608"/>
    </location>
</feature>
<feature type="region of interest" description="Disordered" evidence="1">
    <location>
        <begin position="274"/>
        <end position="340"/>
    </location>
</feature>
<evidence type="ECO:0000256" key="1">
    <source>
        <dbReference type="SAM" id="MobiDB-lite"/>
    </source>
</evidence>
<proteinExistence type="predicted"/>